<dbReference type="PANTHER" id="PTHR31377:SF2">
    <property type="entry name" value="AGMATINE DEIMINASE"/>
    <property type="match status" value="1"/>
</dbReference>
<dbReference type="SUPFAM" id="SSF55909">
    <property type="entry name" value="Pentein"/>
    <property type="match status" value="1"/>
</dbReference>
<dbReference type="Pfam" id="PF04371">
    <property type="entry name" value="PAD_porph"/>
    <property type="match status" value="1"/>
</dbReference>
<dbReference type="GO" id="GO:0047632">
    <property type="term" value="F:agmatine deiminase activity"/>
    <property type="evidence" value="ECO:0007669"/>
    <property type="project" value="TreeGrafter"/>
</dbReference>
<evidence type="ECO:0000313" key="2">
    <source>
        <dbReference type="EMBL" id="KAJ6411490.1"/>
    </source>
</evidence>
<dbReference type="EMBL" id="JAPFFJ010000014">
    <property type="protein sequence ID" value="KAJ6411490.1"/>
    <property type="molecule type" value="Genomic_DNA"/>
</dbReference>
<proteinExistence type="predicted"/>
<accession>A0AAD6P070</accession>
<name>A0AAD6P070_9ROSI</name>
<dbReference type="InterPro" id="IPR007466">
    <property type="entry name" value="Peptidyl-Arg-deiminase_porph"/>
</dbReference>
<evidence type="ECO:0008006" key="4">
    <source>
        <dbReference type="Google" id="ProtNLM"/>
    </source>
</evidence>
<evidence type="ECO:0000256" key="1">
    <source>
        <dbReference type="ARBA" id="ARBA00022801"/>
    </source>
</evidence>
<protein>
    <recommendedName>
        <fullName evidence="4">Agmatine deiminase</fullName>
    </recommendedName>
</protein>
<organism evidence="2 3">
    <name type="scientific">Salix udensis</name>
    <dbReference type="NCBI Taxonomy" id="889485"/>
    <lineage>
        <taxon>Eukaryota</taxon>
        <taxon>Viridiplantae</taxon>
        <taxon>Streptophyta</taxon>
        <taxon>Embryophyta</taxon>
        <taxon>Tracheophyta</taxon>
        <taxon>Spermatophyta</taxon>
        <taxon>Magnoliopsida</taxon>
        <taxon>eudicotyledons</taxon>
        <taxon>Gunneridae</taxon>
        <taxon>Pentapetalae</taxon>
        <taxon>rosids</taxon>
        <taxon>fabids</taxon>
        <taxon>Malpighiales</taxon>
        <taxon>Salicaceae</taxon>
        <taxon>Saliceae</taxon>
        <taxon>Salix</taxon>
    </lineage>
</organism>
<dbReference type="AlphaFoldDB" id="A0AAD6P070"/>
<reference evidence="2 3" key="1">
    <citation type="journal article" date="2023" name="Int. J. Mol. Sci.">
        <title>De Novo Assembly and Annotation of 11 Diverse Shrub Willow (Salix) Genomes Reveals Novel Gene Organization in Sex-Linked Regions.</title>
        <authorList>
            <person name="Hyden B."/>
            <person name="Feng K."/>
            <person name="Yates T.B."/>
            <person name="Jawdy S."/>
            <person name="Cereghino C."/>
            <person name="Smart L.B."/>
            <person name="Muchero W."/>
        </authorList>
    </citation>
    <scope>NUCLEOTIDE SEQUENCE [LARGE SCALE GENOMIC DNA]</scope>
    <source>
        <tissue evidence="2">Shoot tip</tissue>
    </source>
</reference>
<evidence type="ECO:0000313" key="3">
    <source>
        <dbReference type="Proteomes" id="UP001162972"/>
    </source>
</evidence>
<keyword evidence="1" id="KW-0378">Hydrolase</keyword>
<dbReference type="GO" id="GO:0004668">
    <property type="term" value="F:protein-arginine deiminase activity"/>
    <property type="evidence" value="ECO:0007669"/>
    <property type="project" value="InterPro"/>
</dbReference>
<gene>
    <name evidence="2" type="ORF">OIU84_008127</name>
</gene>
<comment type="caution">
    <text evidence="2">The sequence shown here is derived from an EMBL/GenBank/DDBJ whole genome shotgun (WGS) entry which is preliminary data.</text>
</comment>
<dbReference type="PANTHER" id="PTHR31377">
    <property type="entry name" value="AGMATINE DEIMINASE-RELATED"/>
    <property type="match status" value="1"/>
</dbReference>
<keyword evidence="3" id="KW-1185">Reference proteome</keyword>
<dbReference type="GO" id="GO:0009446">
    <property type="term" value="P:putrescine biosynthetic process"/>
    <property type="evidence" value="ECO:0007669"/>
    <property type="project" value="InterPro"/>
</dbReference>
<sequence>MKKLLELFKIAMPNQDFQKWDDEAVRVLSQVFPNHEVVRIEGAREIVLAGGNIHCITQQQPAALPGTVKLG</sequence>
<dbReference type="Gene3D" id="3.75.10.10">
    <property type="entry name" value="L-arginine/glycine Amidinotransferase, Chain A"/>
    <property type="match status" value="1"/>
</dbReference>
<dbReference type="Proteomes" id="UP001162972">
    <property type="component" value="Chromosome 15Z"/>
</dbReference>